<proteinExistence type="predicted"/>
<dbReference type="SUPFAM" id="SSF103515">
    <property type="entry name" value="Autotransporter"/>
    <property type="match status" value="1"/>
</dbReference>
<dbReference type="PROSITE" id="PS51208">
    <property type="entry name" value="AUTOTRANSPORTER"/>
    <property type="match status" value="1"/>
</dbReference>
<sequence>MAINLNSKNALAEAPTTPIEIELGRTSGKNLQDYFEVKGQDVVLIDRDSLKGNDLTIKSNISRFDDEGFLNPEGKDIDTDEFKYVFNLGDKNTLNIENVSMGSSSIANLYVNAKETILKDMNLYVNQSGSVINGDLSLSGTSLVDNDALKGSRVSVYGNDLIVNGNLNANNTFFEFGNPYATQNYSIKVAKNVNITNSKFSVNGTSFKDLLYKDTLLIQAQGFNKDISTSNTAEASYGKFASDYINIDKSQDTFQSIVLDDTLVDYNLKEVNCGSSKCLVADGKATDTLKDTLTQLKIDSAMLGKLIGEFSNPEDQEIKAQLEEQKTKLDEIIQKGENNPNLDKEVVKLYGLKEGSADYQAVLNLRGIADRLADQGLGLDLKSLSGVKLALNIKKDTDNTGKAISNLNSASNATNTTMNISNDVSIGQRVAMLNNPYGNYASRLSKLRFANTDMAGNYLDDYKNSIWANAFGGANIIDGDSGAIYGATIGGDRQINDSVLLGTYFTYASSKIKDNGLEQDSDNFQLGLYSTINIAPKWELGLRAYAQLSPTDQSNITTQGLATSDFTSKFFGLSANVGRVFDFSDNTLFIKPFAGVNYYLSYTPDYKENNALGGFNIDSMTNNSVSLELGAEFRKYMSESSYLFITPKIEQFIINSGDDYVANLSIGNAFFSNVKANDKKKTYGQIIVGGNVDINEKFSLNAGIGAKQILAGKVDSKNETYVSGQVGFKYRF</sequence>
<reference evidence="2" key="1">
    <citation type="submission" date="2024-05" db="EMBL/GenBank/DDBJ databases">
        <title>Campylobacter coli isolated from environmental waters in Slovenia.</title>
        <authorList>
            <person name="Zautner A.E."/>
            <person name="Bunk B."/>
            <person name="Riedel T."/>
            <person name="Sproeer C."/>
        </authorList>
    </citation>
    <scope>NUCLEOTIDE SEQUENCE</scope>
    <source>
        <strain evidence="2">CCS1377</strain>
    </source>
</reference>
<dbReference type="EMBL" id="CP155620">
    <property type="protein sequence ID" value="XBJ30172.1"/>
    <property type="molecule type" value="Genomic_DNA"/>
</dbReference>
<evidence type="ECO:0000313" key="2">
    <source>
        <dbReference type="EMBL" id="XBJ30172.1"/>
    </source>
</evidence>
<dbReference type="InterPro" id="IPR005546">
    <property type="entry name" value="Autotransporte_beta"/>
</dbReference>
<dbReference type="InterPro" id="IPR036709">
    <property type="entry name" value="Autotransporte_beta_dom_sf"/>
</dbReference>
<organism evidence="2">
    <name type="scientific">Campylobacter sp. CCS1377</name>
    <dbReference type="NCBI Taxonomy" id="3158229"/>
    <lineage>
        <taxon>Bacteria</taxon>
        <taxon>Pseudomonadati</taxon>
        <taxon>Campylobacterota</taxon>
        <taxon>Epsilonproteobacteria</taxon>
        <taxon>Campylobacterales</taxon>
        <taxon>Campylobacteraceae</taxon>
        <taxon>Campylobacter</taxon>
    </lineage>
</organism>
<name>A0AAU7EA99_9BACT</name>
<dbReference type="Gene3D" id="2.40.128.130">
    <property type="entry name" value="Autotransporter beta-domain"/>
    <property type="match status" value="1"/>
</dbReference>
<accession>A0AAU7EA99</accession>
<dbReference type="Pfam" id="PF03797">
    <property type="entry name" value="Autotransporter"/>
    <property type="match status" value="1"/>
</dbReference>
<protein>
    <submittedName>
        <fullName evidence="2">Autotransporter outer membrane beta-barrel domain-containing protein</fullName>
    </submittedName>
</protein>
<evidence type="ECO:0000259" key="1">
    <source>
        <dbReference type="PROSITE" id="PS51208"/>
    </source>
</evidence>
<feature type="domain" description="Autotransporter" evidence="1">
    <location>
        <begin position="459"/>
        <end position="732"/>
    </location>
</feature>
<dbReference type="AlphaFoldDB" id="A0AAU7EA99"/>
<dbReference type="RefSeq" id="WP_348519154.1">
    <property type="nucleotide sequence ID" value="NZ_CP155620.1"/>
</dbReference>
<gene>
    <name evidence="2" type="ORF">AAH949_08315</name>
</gene>
<dbReference type="SMART" id="SM00869">
    <property type="entry name" value="Autotransporter"/>
    <property type="match status" value="1"/>
</dbReference>